<name>A0A0B5KQH6_9FIRM</name>
<sequence length="535" mass="57154">MTIVRFFYKLKEKVVIFMDILQLFTSIVPILAPFVFLVLFRMSAKKGMTISMVMMIILGIFVWQVSLNIIGASVVIGLHKAITILLILLGALALVNTLKHTRAINAINQGFLSISSDKRVLSVIIVFLFGGLIEGASGFGTPAAITGPLLVGIGFSPLTAAVLALVGDSVPVSFGAVGTPLNVGLAEVDVSLGEVANMVTLIDLFSGVFIPTIVMVLYVILSKEHLGRKAKAIIERLPWTLFVGITYTLSAFMSARLFGFEFVSIIAPIVTLIIVTLSAKVSFLIKKENLQDKTKEMSLLKAWSPYLIVVVLLLISRTIAPIKSFLLSLDFLSIQNVFSSSLDSAFEVFYSPGTILLISALLASLIQTKSAKSFIRSVVETKEVIFGAALALFPTLIMVTIFTSSGINGLDLPSMPGFIALKLANIFGASWPLISPFLGMLGSFVSGSATVSNLTFASIQFDVASSVGLPVLTIISMQVLGSAIGNMICVHNVVAASAVVKLKNQEGKIIKLTLIPAIIYGTLVAIVGYVMIVLL</sequence>
<evidence type="ECO:0000256" key="5">
    <source>
        <dbReference type="ARBA" id="ARBA00022692"/>
    </source>
</evidence>
<evidence type="ECO:0000256" key="7">
    <source>
        <dbReference type="ARBA" id="ARBA00023136"/>
    </source>
</evidence>
<feature type="transmembrane region" description="Helical" evidence="8">
    <location>
        <begin position="349"/>
        <end position="366"/>
    </location>
</feature>
<feature type="transmembrane region" description="Helical" evidence="8">
    <location>
        <begin position="483"/>
        <end position="500"/>
    </location>
</feature>
<feature type="transmembrane region" description="Helical" evidence="8">
    <location>
        <begin position="306"/>
        <end position="329"/>
    </location>
</feature>
<comment type="subcellular location">
    <subcellularLocation>
        <location evidence="1 8">Cell membrane</location>
        <topology evidence="1 8">Multi-pass membrane protein</topology>
    </subcellularLocation>
</comment>
<keyword evidence="6 8" id="KW-1133">Transmembrane helix</keyword>
<evidence type="ECO:0000256" key="4">
    <source>
        <dbReference type="ARBA" id="ARBA00022475"/>
    </source>
</evidence>
<dbReference type="EMBL" id="KF831415">
    <property type="protein sequence ID" value="AJG37952.1"/>
    <property type="molecule type" value="Genomic_DNA"/>
</dbReference>
<feature type="transmembrane region" description="Helical" evidence="8">
    <location>
        <begin position="386"/>
        <end position="407"/>
    </location>
</feature>
<feature type="transmembrane region" description="Helical" evidence="8">
    <location>
        <begin position="20"/>
        <end position="40"/>
    </location>
</feature>
<proteinExistence type="inferred from homology"/>
<feature type="transmembrane region" description="Helical" evidence="8">
    <location>
        <begin position="419"/>
        <end position="442"/>
    </location>
</feature>
<feature type="transmembrane region" description="Helical" evidence="8">
    <location>
        <begin position="52"/>
        <end position="75"/>
    </location>
</feature>
<dbReference type="Pfam" id="PF02652">
    <property type="entry name" value="Lactate_perm"/>
    <property type="match status" value="1"/>
</dbReference>
<dbReference type="PANTHER" id="PTHR30003">
    <property type="entry name" value="L-LACTATE PERMEASE"/>
    <property type="match status" value="1"/>
</dbReference>
<reference evidence="9" key="1">
    <citation type="journal article" date="2015" name="Environ. Microbiol.">
        <title>Pressure adaptation is linked to thermal adaptation in salt-saturated marine habitats.</title>
        <authorList>
            <consortium name="The MAMBA Consortium"/>
            <person name="Alcaide M."/>
            <person name="Stogios P.J."/>
            <person name="Lafraya A."/>
            <person name="Tchigvintsev A."/>
            <person name="Flick R."/>
            <person name="Bargiela R."/>
            <person name="Chernikova T.N."/>
            <person name="Reva O.N."/>
            <person name="Hai T."/>
            <person name="Leggewie C.C."/>
            <person name="Katzke N."/>
            <person name="La Cono V."/>
            <person name="Matesanz R."/>
            <person name="Jebbar M."/>
            <person name="Jaeger K.E."/>
            <person name="Yakimov M.M."/>
            <person name="Yakunin A.F."/>
            <person name="Golyshin P.N."/>
            <person name="Golyshina O.V."/>
            <person name="Savchenko A."/>
            <person name="Ferrer M."/>
        </authorList>
    </citation>
    <scope>NUCLEOTIDE SEQUENCE</scope>
</reference>
<evidence type="ECO:0000256" key="6">
    <source>
        <dbReference type="ARBA" id="ARBA00022989"/>
    </source>
</evidence>
<organism evidence="9">
    <name type="scientific">Firmicutes bacterium enrichment culture clone fosmid MGS-M2</name>
    <dbReference type="NCBI Taxonomy" id="1549349"/>
    <lineage>
        <taxon>Bacteria</taxon>
        <taxon>Bacillati</taxon>
        <taxon>Bacillota</taxon>
        <taxon>environmental samples</taxon>
    </lineage>
</organism>
<dbReference type="GO" id="GO:0015129">
    <property type="term" value="F:lactate transmembrane transporter activity"/>
    <property type="evidence" value="ECO:0007669"/>
    <property type="project" value="UniProtKB-UniRule"/>
</dbReference>
<keyword evidence="4 8" id="KW-1003">Cell membrane</keyword>
<feature type="transmembrane region" description="Helical" evidence="8">
    <location>
        <begin position="120"/>
        <end position="140"/>
    </location>
</feature>
<evidence type="ECO:0000313" key="9">
    <source>
        <dbReference type="EMBL" id="AJG37952.1"/>
    </source>
</evidence>
<dbReference type="GO" id="GO:0015295">
    <property type="term" value="F:solute:proton symporter activity"/>
    <property type="evidence" value="ECO:0007669"/>
    <property type="project" value="TreeGrafter"/>
</dbReference>
<dbReference type="InterPro" id="IPR003804">
    <property type="entry name" value="Lactate_perm"/>
</dbReference>
<dbReference type="GO" id="GO:0005886">
    <property type="term" value="C:plasma membrane"/>
    <property type="evidence" value="ECO:0007669"/>
    <property type="project" value="UniProtKB-SubCell"/>
</dbReference>
<comment type="similarity">
    <text evidence="2 8">Belongs to the lactate permease family.</text>
</comment>
<evidence type="ECO:0000256" key="8">
    <source>
        <dbReference type="RuleBase" id="RU365092"/>
    </source>
</evidence>
<feature type="transmembrane region" description="Helical" evidence="8">
    <location>
        <begin position="265"/>
        <end position="285"/>
    </location>
</feature>
<keyword evidence="3 8" id="KW-0813">Transport</keyword>
<feature type="transmembrane region" description="Helical" evidence="8">
    <location>
        <begin position="241"/>
        <end position="259"/>
    </location>
</feature>
<evidence type="ECO:0000256" key="1">
    <source>
        <dbReference type="ARBA" id="ARBA00004651"/>
    </source>
</evidence>
<comment type="function">
    <text evidence="8">Uptake of L-lactate across the membrane. Can also transport D-lactate and glycolate.</text>
</comment>
<evidence type="ECO:0000256" key="3">
    <source>
        <dbReference type="ARBA" id="ARBA00022448"/>
    </source>
</evidence>
<protein>
    <recommendedName>
        <fullName evidence="8">L-lactate permease</fullName>
    </recommendedName>
</protein>
<feature type="transmembrane region" description="Helical" evidence="8">
    <location>
        <begin position="512"/>
        <end position="534"/>
    </location>
</feature>
<keyword evidence="7 8" id="KW-0472">Membrane</keyword>
<accession>A0A0B5KQH6</accession>
<feature type="transmembrane region" description="Helical" evidence="8">
    <location>
        <begin position="454"/>
        <end position="477"/>
    </location>
</feature>
<dbReference type="PANTHER" id="PTHR30003:SF0">
    <property type="entry name" value="GLYCOLATE PERMEASE GLCA-RELATED"/>
    <property type="match status" value="1"/>
</dbReference>
<dbReference type="AlphaFoldDB" id="A0A0B5KQH6"/>
<feature type="transmembrane region" description="Helical" evidence="8">
    <location>
        <begin position="81"/>
        <end position="99"/>
    </location>
</feature>
<feature type="transmembrane region" description="Helical" evidence="8">
    <location>
        <begin position="198"/>
        <end position="221"/>
    </location>
</feature>
<evidence type="ECO:0000256" key="2">
    <source>
        <dbReference type="ARBA" id="ARBA00010100"/>
    </source>
</evidence>
<keyword evidence="5 8" id="KW-0812">Transmembrane</keyword>